<dbReference type="EMBL" id="BARS01006016">
    <property type="protein sequence ID" value="GAF82060.1"/>
    <property type="molecule type" value="Genomic_DNA"/>
</dbReference>
<accession>X0U0U4</accession>
<dbReference type="Gene3D" id="3.40.50.300">
    <property type="entry name" value="P-loop containing nucleotide triphosphate hydrolases"/>
    <property type="match status" value="1"/>
</dbReference>
<evidence type="ECO:0000256" key="2">
    <source>
        <dbReference type="ARBA" id="ARBA00022448"/>
    </source>
</evidence>
<evidence type="ECO:0000256" key="3">
    <source>
        <dbReference type="ARBA" id="ARBA00022970"/>
    </source>
</evidence>
<evidence type="ECO:0000259" key="4">
    <source>
        <dbReference type="Pfam" id="PF00005"/>
    </source>
</evidence>
<reference evidence="5" key="1">
    <citation type="journal article" date="2014" name="Front. Microbiol.">
        <title>High frequency of phylogenetically diverse reductive dehalogenase-homologous genes in deep subseafloor sedimentary metagenomes.</title>
        <authorList>
            <person name="Kawai M."/>
            <person name="Futagami T."/>
            <person name="Toyoda A."/>
            <person name="Takaki Y."/>
            <person name="Nishi S."/>
            <person name="Hori S."/>
            <person name="Arai W."/>
            <person name="Tsubouchi T."/>
            <person name="Morono Y."/>
            <person name="Uchiyama I."/>
            <person name="Ito T."/>
            <person name="Fujiyama A."/>
            <person name="Inagaki F."/>
            <person name="Takami H."/>
        </authorList>
    </citation>
    <scope>NUCLEOTIDE SEQUENCE</scope>
    <source>
        <strain evidence="5">Expedition CK06-06</strain>
    </source>
</reference>
<dbReference type="AlphaFoldDB" id="X0U0U4"/>
<evidence type="ECO:0000313" key="5">
    <source>
        <dbReference type="EMBL" id="GAF82060.1"/>
    </source>
</evidence>
<dbReference type="GO" id="GO:0016887">
    <property type="term" value="F:ATP hydrolysis activity"/>
    <property type="evidence" value="ECO:0007669"/>
    <property type="project" value="InterPro"/>
</dbReference>
<name>X0U0U4_9ZZZZ</name>
<comment type="similarity">
    <text evidence="1">Belongs to the ABC transporter superfamily.</text>
</comment>
<sequence>MLSINNLDVYYDDIQVIHNLSLRAEEGEIYALFGRNGAGKTTLVKSCVGLVPVRAGDITFNNRDITNMEPYKICSLGIGFTFQERCVFPTLSVKEHLALAETSAFSRRNLKEICDEALDLFPEIEPHLNDKAATLS</sequence>
<dbReference type="InterPro" id="IPR052156">
    <property type="entry name" value="BCAA_Transport_ATP-bd_LivF"/>
</dbReference>
<dbReference type="SUPFAM" id="SSF52540">
    <property type="entry name" value="P-loop containing nucleoside triphosphate hydrolases"/>
    <property type="match status" value="1"/>
</dbReference>
<gene>
    <name evidence="5" type="ORF">S01H1_11773</name>
</gene>
<dbReference type="PANTHER" id="PTHR43820">
    <property type="entry name" value="HIGH-AFFINITY BRANCHED-CHAIN AMINO ACID TRANSPORT ATP-BINDING PROTEIN LIVF"/>
    <property type="match status" value="1"/>
</dbReference>
<feature type="non-terminal residue" evidence="5">
    <location>
        <position position="136"/>
    </location>
</feature>
<proteinExistence type="inferred from homology"/>
<protein>
    <recommendedName>
        <fullName evidence="4">ABC transporter domain-containing protein</fullName>
    </recommendedName>
</protein>
<dbReference type="PANTHER" id="PTHR43820:SF4">
    <property type="entry name" value="HIGH-AFFINITY BRANCHED-CHAIN AMINO ACID TRANSPORT ATP-BINDING PROTEIN LIVF"/>
    <property type="match status" value="1"/>
</dbReference>
<dbReference type="GO" id="GO:0015658">
    <property type="term" value="F:branched-chain amino acid transmembrane transporter activity"/>
    <property type="evidence" value="ECO:0007669"/>
    <property type="project" value="TreeGrafter"/>
</dbReference>
<keyword evidence="2" id="KW-0813">Transport</keyword>
<organism evidence="5">
    <name type="scientific">marine sediment metagenome</name>
    <dbReference type="NCBI Taxonomy" id="412755"/>
    <lineage>
        <taxon>unclassified sequences</taxon>
        <taxon>metagenomes</taxon>
        <taxon>ecological metagenomes</taxon>
    </lineage>
</organism>
<evidence type="ECO:0000256" key="1">
    <source>
        <dbReference type="ARBA" id="ARBA00005417"/>
    </source>
</evidence>
<keyword evidence="3" id="KW-0029">Amino-acid transport</keyword>
<dbReference type="InterPro" id="IPR003439">
    <property type="entry name" value="ABC_transporter-like_ATP-bd"/>
</dbReference>
<dbReference type="GO" id="GO:0015807">
    <property type="term" value="P:L-amino acid transport"/>
    <property type="evidence" value="ECO:0007669"/>
    <property type="project" value="TreeGrafter"/>
</dbReference>
<feature type="domain" description="ABC transporter" evidence="4">
    <location>
        <begin position="18"/>
        <end position="121"/>
    </location>
</feature>
<dbReference type="Pfam" id="PF00005">
    <property type="entry name" value="ABC_tran"/>
    <property type="match status" value="1"/>
</dbReference>
<dbReference type="GO" id="GO:0005524">
    <property type="term" value="F:ATP binding"/>
    <property type="evidence" value="ECO:0007669"/>
    <property type="project" value="InterPro"/>
</dbReference>
<comment type="caution">
    <text evidence="5">The sequence shown here is derived from an EMBL/GenBank/DDBJ whole genome shotgun (WGS) entry which is preliminary data.</text>
</comment>
<dbReference type="InterPro" id="IPR027417">
    <property type="entry name" value="P-loop_NTPase"/>
</dbReference>